<dbReference type="SMART" id="SM00365">
    <property type="entry name" value="LRR_SD22"/>
    <property type="match status" value="4"/>
</dbReference>
<dbReference type="OrthoDB" id="4019115at2759"/>
<dbReference type="PROSITE" id="PS51450">
    <property type="entry name" value="LRR"/>
    <property type="match status" value="1"/>
</dbReference>
<dbReference type="PANTHER" id="PTHR45712">
    <property type="entry name" value="AGAP008170-PA"/>
    <property type="match status" value="1"/>
</dbReference>
<proteinExistence type="predicted"/>
<protein>
    <submittedName>
        <fullName evidence="3">Uncharacterized protein</fullName>
    </submittedName>
</protein>
<gene>
    <name evidence="3" type="ORF">CORT_0F00100</name>
</gene>
<evidence type="ECO:0000313" key="4">
    <source>
        <dbReference type="Proteomes" id="UP000005018"/>
    </source>
</evidence>
<dbReference type="RefSeq" id="XP_003870370.1">
    <property type="nucleotide sequence ID" value="XM_003870321.1"/>
</dbReference>
<reference evidence="3 4" key="1">
    <citation type="journal article" date="2012" name="PLoS ONE">
        <title>Sequence and analysis of the genome of the pathogenic yeast Candida orthopsilosis.</title>
        <authorList>
            <person name="Riccombeni A."/>
            <person name="Vidanes G."/>
            <person name="Proux-Wera E."/>
            <person name="Wolfe K.H."/>
            <person name="Butler G."/>
        </authorList>
    </citation>
    <scope>NUCLEOTIDE SEQUENCE [LARGE SCALE GENOMIC DNA]</scope>
    <source>
        <strain evidence="3 4">Co 90-125</strain>
    </source>
</reference>
<evidence type="ECO:0000256" key="1">
    <source>
        <dbReference type="ARBA" id="ARBA00022614"/>
    </source>
</evidence>
<keyword evidence="2" id="KW-0677">Repeat</keyword>
<dbReference type="Pfam" id="PF13855">
    <property type="entry name" value="LRR_8"/>
    <property type="match status" value="1"/>
</dbReference>
<dbReference type="GeneID" id="14541756"/>
<dbReference type="Pfam" id="PF13516">
    <property type="entry name" value="LRR_6"/>
    <property type="match status" value="1"/>
</dbReference>
<dbReference type="PANTHER" id="PTHR45712:SF22">
    <property type="entry name" value="INSULIN-LIKE GROWTH FACTOR-BINDING PROTEIN COMPLEX ACID LABILE SUBUNIT"/>
    <property type="match status" value="1"/>
</dbReference>
<dbReference type="InterPro" id="IPR001611">
    <property type="entry name" value="Leu-rich_rpt"/>
</dbReference>
<dbReference type="AlphaFoldDB" id="H8X8U2"/>
<evidence type="ECO:0000313" key="3">
    <source>
        <dbReference type="EMBL" id="CCG24240.1"/>
    </source>
</evidence>
<dbReference type="HOGENOM" id="CLU_703982_0_0_1"/>
<evidence type="ECO:0000256" key="2">
    <source>
        <dbReference type="ARBA" id="ARBA00022737"/>
    </source>
</evidence>
<dbReference type="EMBL" id="HE681724">
    <property type="protein sequence ID" value="CCG24240.1"/>
    <property type="molecule type" value="Genomic_DNA"/>
</dbReference>
<dbReference type="Proteomes" id="UP000005018">
    <property type="component" value="Chromosome 6"/>
</dbReference>
<keyword evidence="4" id="KW-1185">Reference proteome</keyword>
<name>H8X8U2_CANO9</name>
<organism evidence="3 4">
    <name type="scientific">Candida orthopsilosis (strain 90-125)</name>
    <name type="common">Yeast</name>
    <dbReference type="NCBI Taxonomy" id="1136231"/>
    <lineage>
        <taxon>Eukaryota</taxon>
        <taxon>Fungi</taxon>
        <taxon>Dikarya</taxon>
        <taxon>Ascomycota</taxon>
        <taxon>Saccharomycotina</taxon>
        <taxon>Pichiomycetes</taxon>
        <taxon>Debaryomycetaceae</taxon>
        <taxon>Candida/Lodderomyces clade</taxon>
        <taxon>Candida</taxon>
    </lineage>
</organism>
<dbReference type="InterPro" id="IPR050333">
    <property type="entry name" value="SLRP"/>
</dbReference>
<dbReference type="Gene3D" id="3.80.10.10">
    <property type="entry name" value="Ribonuclease Inhibitor"/>
    <property type="match status" value="2"/>
</dbReference>
<dbReference type="InterPro" id="IPR032675">
    <property type="entry name" value="LRR_dom_sf"/>
</dbReference>
<dbReference type="SUPFAM" id="SSF52058">
    <property type="entry name" value="L domain-like"/>
    <property type="match status" value="1"/>
</dbReference>
<accession>H8X8U2</accession>
<sequence>MGGNDLSSLQKLPPTLKQLTLSGRGYFKCGEIFSKIPIGLNYLHLSNCDAMRYADTDFSKFKNLKLLKLSGCGIDNSIVNNIQFPDSLEKLNLSDNTIESIDKVKFPQGIVSLCLGCNRLNLIEGHKFPQTLKKLDVSGNKIKSARLLRNELDEELKIESLFLASDSHGLSCCELPTRVQTLLLDQFKPFNGQRIGDNLVSSSIMDCDNFHYINFGAQSKLRYLSMHNCDLEGFNKSSLSRLEEIELSFMSKVPQGLGHLKKLRYFMLTKSPIEHAVINFYSDSLEVLDLSSNRIENVQLTFPDGNTNLKRLDLGGNCLQDISLEDIGHTSKSKYSDLCELGLYDNRELSNDRITVLIQQLIIMTKCLWTNETVKIFYNRYVNNHLIRNTIK</sequence>
<keyword evidence="1" id="KW-0433">Leucine-rich repeat</keyword>
<dbReference type="KEGG" id="cot:CORT_0F00100"/>
<dbReference type="eggNOG" id="KOG0619">
    <property type="taxonomic scope" value="Eukaryota"/>
</dbReference>